<dbReference type="PANTHER" id="PTHR32060:SF22">
    <property type="entry name" value="CARBOXYL-TERMINAL-PROCESSING PEPTIDASE 3, CHLOROPLASTIC"/>
    <property type="match status" value="1"/>
</dbReference>
<dbReference type="PaxDb" id="55529-EKX55257"/>
<gene>
    <name evidence="4" type="ORF">GUITHDRAFT_99040</name>
</gene>
<dbReference type="InterPro" id="IPR001478">
    <property type="entry name" value="PDZ"/>
</dbReference>
<feature type="region of interest" description="Disordered" evidence="2">
    <location>
        <begin position="1"/>
        <end position="73"/>
    </location>
</feature>
<dbReference type="InterPro" id="IPR036034">
    <property type="entry name" value="PDZ_sf"/>
</dbReference>
<feature type="compositionally biased region" description="Basic and acidic residues" evidence="2">
    <location>
        <begin position="49"/>
        <end position="64"/>
    </location>
</feature>
<evidence type="ECO:0000259" key="3">
    <source>
        <dbReference type="PROSITE" id="PS50106"/>
    </source>
</evidence>
<dbReference type="AlphaFoldDB" id="L1K3V7"/>
<dbReference type="CDD" id="cd06782">
    <property type="entry name" value="cpPDZ_CPP-like"/>
    <property type="match status" value="1"/>
</dbReference>
<feature type="domain" description="PDZ" evidence="3">
    <location>
        <begin position="46"/>
        <end position="139"/>
    </location>
</feature>
<reference evidence="4 6" key="1">
    <citation type="journal article" date="2012" name="Nature">
        <title>Algal genomes reveal evolutionary mosaicism and the fate of nucleomorphs.</title>
        <authorList>
            <consortium name="DOE Joint Genome Institute"/>
            <person name="Curtis B.A."/>
            <person name="Tanifuji G."/>
            <person name="Burki F."/>
            <person name="Gruber A."/>
            <person name="Irimia M."/>
            <person name="Maruyama S."/>
            <person name="Arias M.C."/>
            <person name="Ball S.G."/>
            <person name="Gile G.H."/>
            <person name="Hirakawa Y."/>
            <person name="Hopkins J.F."/>
            <person name="Kuo A."/>
            <person name="Rensing S.A."/>
            <person name="Schmutz J."/>
            <person name="Symeonidi A."/>
            <person name="Elias M."/>
            <person name="Eveleigh R.J."/>
            <person name="Herman E.K."/>
            <person name="Klute M.J."/>
            <person name="Nakayama T."/>
            <person name="Obornik M."/>
            <person name="Reyes-Prieto A."/>
            <person name="Armbrust E.V."/>
            <person name="Aves S.J."/>
            <person name="Beiko R.G."/>
            <person name="Coutinho P."/>
            <person name="Dacks J.B."/>
            <person name="Durnford D.G."/>
            <person name="Fast N.M."/>
            <person name="Green B.R."/>
            <person name="Grisdale C.J."/>
            <person name="Hempel F."/>
            <person name="Henrissat B."/>
            <person name="Hoppner M.P."/>
            <person name="Ishida K."/>
            <person name="Kim E."/>
            <person name="Koreny L."/>
            <person name="Kroth P.G."/>
            <person name="Liu Y."/>
            <person name="Malik S.B."/>
            <person name="Maier U.G."/>
            <person name="McRose D."/>
            <person name="Mock T."/>
            <person name="Neilson J.A."/>
            <person name="Onodera N.T."/>
            <person name="Poole A.M."/>
            <person name="Pritham E.J."/>
            <person name="Richards T.A."/>
            <person name="Rocap G."/>
            <person name="Roy S.W."/>
            <person name="Sarai C."/>
            <person name="Schaack S."/>
            <person name="Shirato S."/>
            <person name="Slamovits C.H."/>
            <person name="Spencer D.F."/>
            <person name="Suzuki S."/>
            <person name="Worden A.Z."/>
            <person name="Zauner S."/>
            <person name="Barry K."/>
            <person name="Bell C."/>
            <person name="Bharti A.K."/>
            <person name="Crow J.A."/>
            <person name="Grimwood J."/>
            <person name="Kramer R."/>
            <person name="Lindquist E."/>
            <person name="Lucas S."/>
            <person name="Salamov A."/>
            <person name="McFadden G.I."/>
            <person name="Lane C.E."/>
            <person name="Keeling P.J."/>
            <person name="Gray M.W."/>
            <person name="Grigoriev I.V."/>
            <person name="Archibald J.M."/>
        </authorList>
    </citation>
    <scope>NUCLEOTIDE SEQUENCE</scope>
    <source>
        <strain evidence="4 6">CCMP2712</strain>
    </source>
</reference>
<keyword evidence="6" id="KW-1185">Reference proteome</keyword>
<sequence>MYAAFPRGWENAQISSSQRSSMQSSQMSLSQHSSSSSQLSAQLSAQLSMHRDSRDSRSSRDSRGSRSSSEGIRISGANEMAGVGIFFQQEPMSGRVYVASIVENGSADRSGVIKVNDVIVKVDDEDVQGQPLSTLRNLILGRQGTYVVLAFRRMTGTELYYYDVELVRGTPEYFESLKKSQAVAEEKEKLLVQVRQQEQDIIALRHQNTQMQRGSDISELDSLKRAIAQKDEEIKGYNEAISKLSKPAASMSPTAAENSFSTSSMRLEKERLKEDLVQLTRKLEILKQRYDETVKQNREEGKMMQASIEGEITAANSFSHSLDNENDMLSKIREERNAISLHAFTKAKEGCVLLKEAESNSQNEALSSLDMIYAQVFASLGRDGIK</sequence>
<dbReference type="RefSeq" id="XP_005842237.1">
    <property type="nucleotide sequence ID" value="XM_005842180.1"/>
</dbReference>
<evidence type="ECO:0000313" key="6">
    <source>
        <dbReference type="Proteomes" id="UP000011087"/>
    </source>
</evidence>
<protein>
    <recommendedName>
        <fullName evidence="3">PDZ domain-containing protein</fullName>
    </recommendedName>
</protein>
<dbReference type="GO" id="GO:0004175">
    <property type="term" value="F:endopeptidase activity"/>
    <property type="evidence" value="ECO:0007669"/>
    <property type="project" value="TreeGrafter"/>
</dbReference>
<dbReference type="EnsemblProtists" id="EKX55257">
    <property type="protein sequence ID" value="EKX55257"/>
    <property type="gene ID" value="GUITHDRAFT_99040"/>
</dbReference>
<evidence type="ECO:0000256" key="1">
    <source>
        <dbReference type="SAM" id="Coils"/>
    </source>
</evidence>
<dbReference type="EMBL" id="JH992965">
    <property type="protein sequence ID" value="EKX55257.1"/>
    <property type="molecule type" value="Genomic_DNA"/>
</dbReference>
<dbReference type="KEGG" id="gtt:GUITHDRAFT_99040"/>
<evidence type="ECO:0000256" key="2">
    <source>
        <dbReference type="SAM" id="MobiDB-lite"/>
    </source>
</evidence>
<reference evidence="6" key="2">
    <citation type="submission" date="2012-11" db="EMBL/GenBank/DDBJ databases">
        <authorList>
            <person name="Kuo A."/>
            <person name="Curtis B.A."/>
            <person name="Tanifuji G."/>
            <person name="Burki F."/>
            <person name="Gruber A."/>
            <person name="Irimia M."/>
            <person name="Maruyama S."/>
            <person name="Arias M.C."/>
            <person name="Ball S.G."/>
            <person name="Gile G.H."/>
            <person name="Hirakawa Y."/>
            <person name="Hopkins J.F."/>
            <person name="Rensing S.A."/>
            <person name="Schmutz J."/>
            <person name="Symeonidi A."/>
            <person name="Elias M."/>
            <person name="Eveleigh R.J."/>
            <person name="Herman E.K."/>
            <person name="Klute M.J."/>
            <person name="Nakayama T."/>
            <person name="Obornik M."/>
            <person name="Reyes-Prieto A."/>
            <person name="Armbrust E.V."/>
            <person name="Aves S.J."/>
            <person name="Beiko R.G."/>
            <person name="Coutinho P."/>
            <person name="Dacks J.B."/>
            <person name="Durnford D.G."/>
            <person name="Fast N.M."/>
            <person name="Green B.R."/>
            <person name="Grisdale C."/>
            <person name="Hempe F."/>
            <person name="Henrissat B."/>
            <person name="Hoppner M.P."/>
            <person name="Ishida K.-I."/>
            <person name="Kim E."/>
            <person name="Koreny L."/>
            <person name="Kroth P.G."/>
            <person name="Liu Y."/>
            <person name="Malik S.-B."/>
            <person name="Maier U.G."/>
            <person name="McRose D."/>
            <person name="Mock T."/>
            <person name="Neilson J.A."/>
            <person name="Onodera N.T."/>
            <person name="Poole A.M."/>
            <person name="Pritham E.J."/>
            <person name="Richards T.A."/>
            <person name="Rocap G."/>
            <person name="Roy S.W."/>
            <person name="Sarai C."/>
            <person name="Schaack S."/>
            <person name="Shirato S."/>
            <person name="Slamovits C.H."/>
            <person name="Spencer D.F."/>
            <person name="Suzuki S."/>
            <person name="Worden A.Z."/>
            <person name="Zauner S."/>
            <person name="Barry K."/>
            <person name="Bell C."/>
            <person name="Bharti A.K."/>
            <person name="Crow J.A."/>
            <person name="Grimwood J."/>
            <person name="Kramer R."/>
            <person name="Lindquist E."/>
            <person name="Lucas S."/>
            <person name="Salamov A."/>
            <person name="McFadden G.I."/>
            <person name="Lane C.E."/>
            <person name="Keeling P.J."/>
            <person name="Gray M.W."/>
            <person name="Grigoriev I.V."/>
            <person name="Archibald J.M."/>
        </authorList>
    </citation>
    <scope>NUCLEOTIDE SEQUENCE</scope>
    <source>
        <strain evidence="6">CCMP2712</strain>
    </source>
</reference>
<proteinExistence type="predicted"/>
<dbReference type="Proteomes" id="UP000011087">
    <property type="component" value="Unassembled WGS sequence"/>
</dbReference>
<dbReference type="Pfam" id="PF00595">
    <property type="entry name" value="PDZ"/>
    <property type="match status" value="1"/>
</dbReference>
<reference evidence="5" key="3">
    <citation type="submission" date="2015-06" db="UniProtKB">
        <authorList>
            <consortium name="EnsemblProtists"/>
        </authorList>
    </citation>
    <scope>IDENTIFICATION</scope>
</reference>
<accession>L1K3V7</accession>
<evidence type="ECO:0000313" key="5">
    <source>
        <dbReference type="EnsemblProtists" id="EKX55257"/>
    </source>
</evidence>
<organism evidence="4">
    <name type="scientific">Guillardia theta (strain CCMP2712)</name>
    <name type="common">Cryptophyte</name>
    <dbReference type="NCBI Taxonomy" id="905079"/>
    <lineage>
        <taxon>Eukaryota</taxon>
        <taxon>Cryptophyceae</taxon>
        <taxon>Pyrenomonadales</taxon>
        <taxon>Geminigeraceae</taxon>
        <taxon>Guillardia</taxon>
    </lineage>
</organism>
<name>L1K3V7_GUITC</name>
<dbReference type="SMART" id="SM00228">
    <property type="entry name" value="PDZ"/>
    <property type="match status" value="1"/>
</dbReference>
<evidence type="ECO:0000313" key="4">
    <source>
        <dbReference type="EMBL" id="EKX55257.1"/>
    </source>
</evidence>
<dbReference type="Gene3D" id="2.30.42.10">
    <property type="match status" value="1"/>
</dbReference>
<feature type="compositionally biased region" description="Low complexity" evidence="2">
    <location>
        <begin position="12"/>
        <end position="48"/>
    </location>
</feature>
<dbReference type="PROSITE" id="PS50106">
    <property type="entry name" value="PDZ"/>
    <property type="match status" value="1"/>
</dbReference>
<dbReference type="SUPFAM" id="SSF50156">
    <property type="entry name" value="PDZ domain-like"/>
    <property type="match status" value="1"/>
</dbReference>
<feature type="coiled-coil region" evidence="1">
    <location>
        <begin position="177"/>
        <end position="296"/>
    </location>
</feature>
<keyword evidence="1" id="KW-0175">Coiled coil</keyword>
<dbReference type="GeneID" id="17311869"/>
<dbReference type="HOGENOM" id="CLU_716568_0_0_1"/>
<dbReference type="PANTHER" id="PTHR32060">
    <property type="entry name" value="TAIL-SPECIFIC PROTEASE"/>
    <property type="match status" value="1"/>
</dbReference>